<dbReference type="Proteomes" id="UP000308600">
    <property type="component" value="Unassembled WGS sequence"/>
</dbReference>
<proteinExistence type="predicted"/>
<sequence>MPATPTIVTPGHQPTQVASTNSDPKMLTNLRPSSEMLSGMGRCICRGVILFDDISSLFLEADRREASSSNTPLTVEQVRSYKGYVEMLKIVPSIQNLADSLAADQISKGSSEAKRDDIHTMKRFVGEFLNAWMLSAGTGSTTSTYQALNPRERTLRGLRHDLCGCLLCPTIYDWKNLTVRQLVRNNAPNYQASSNFFCRCFYEDYEGNADALETGFLKSPLLVRGFTRLYAGVTNLEQTFGDLRQNLEQTFGDLSELHIPPIHKDSVSAKLNLCRTVTPRTIAYTAVLVHFNLTEAARWEPEFNGFSYPRLFNFIVDFFESPPGRRAQKRLDDLLEWWNNRVFGPVQPSVVDIEQSGIAFERQRAALESEED</sequence>
<reference evidence="1 2" key="1">
    <citation type="journal article" date="2019" name="Nat. Ecol. Evol.">
        <title>Megaphylogeny resolves global patterns of mushroom evolution.</title>
        <authorList>
            <person name="Varga T."/>
            <person name="Krizsan K."/>
            <person name="Foldi C."/>
            <person name="Dima B."/>
            <person name="Sanchez-Garcia M."/>
            <person name="Sanchez-Ramirez S."/>
            <person name="Szollosi G.J."/>
            <person name="Szarkandi J.G."/>
            <person name="Papp V."/>
            <person name="Albert L."/>
            <person name="Andreopoulos W."/>
            <person name="Angelini C."/>
            <person name="Antonin V."/>
            <person name="Barry K.W."/>
            <person name="Bougher N.L."/>
            <person name="Buchanan P."/>
            <person name="Buyck B."/>
            <person name="Bense V."/>
            <person name="Catcheside P."/>
            <person name="Chovatia M."/>
            <person name="Cooper J."/>
            <person name="Damon W."/>
            <person name="Desjardin D."/>
            <person name="Finy P."/>
            <person name="Geml J."/>
            <person name="Haridas S."/>
            <person name="Hughes K."/>
            <person name="Justo A."/>
            <person name="Karasinski D."/>
            <person name="Kautmanova I."/>
            <person name="Kiss B."/>
            <person name="Kocsube S."/>
            <person name="Kotiranta H."/>
            <person name="LaButti K.M."/>
            <person name="Lechner B.E."/>
            <person name="Liimatainen K."/>
            <person name="Lipzen A."/>
            <person name="Lukacs Z."/>
            <person name="Mihaltcheva S."/>
            <person name="Morgado L.N."/>
            <person name="Niskanen T."/>
            <person name="Noordeloos M.E."/>
            <person name="Ohm R.A."/>
            <person name="Ortiz-Santana B."/>
            <person name="Ovrebo C."/>
            <person name="Racz N."/>
            <person name="Riley R."/>
            <person name="Savchenko A."/>
            <person name="Shiryaev A."/>
            <person name="Soop K."/>
            <person name="Spirin V."/>
            <person name="Szebenyi C."/>
            <person name="Tomsovsky M."/>
            <person name="Tulloss R.E."/>
            <person name="Uehling J."/>
            <person name="Grigoriev I.V."/>
            <person name="Vagvolgyi C."/>
            <person name="Papp T."/>
            <person name="Martin F.M."/>
            <person name="Miettinen O."/>
            <person name="Hibbett D.S."/>
            <person name="Nagy L.G."/>
        </authorList>
    </citation>
    <scope>NUCLEOTIDE SEQUENCE [LARGE SCALE GENOMIC DNA]</scope>
    <source>
        <strain evidence="1 2">NL-1719</strain>
    </source>
</reference>
<evidence type="ECO:0000313" key="1">
    <source>
        <dbReference type="EMBL" id="TFK65060.1"/>
    </source>
</evidence>
<organism evidence="1 2">
    <name type="scientific">Pluteus cervinus</name>
    <dbReference type="NCBI Taxonomy" id="181527"/>
    <lineage>
        <taxon>Eukaryota</taxon>
        <taxon>Fungi</taxon>
        <taxon>Dikarya</taxon>
        <taxon>Basidiomycota</taxon>
        <taxon>Agaricomycotina</taxon>
        <taxon>Agaricomycetes</taxon>
        <taxon>Agaricomycetidae</taxon>
        <taxon>Agaricales</taxon>
        <taxon>Pluteineae</taxon>
        <taxon>Pluteaceae</taxon>
        <taxon>Pluteus</taxon>
    </lineage>
</organism>
<gene>
    <name evidence="1" type="ORF">BDN72DRAFT_860922</name>
</gene>
<accession>A0ACD3AI12</accession>
<evidence type="ECO:0000313" key="2">
    <source>
        <dbReference type="Proteomes" id="UP000308600"/>
    </source>
</evidence>
<name>A0ACD3AI12_9AGAR</name>
<protein>
    <submittedName>
        <fullName evidence="1">Uncharacterized protein</fullName>
    </submittedName>
</protein>
<keyword evidence="2" id="KW-1185">Reference proteome</keyword>
<dbReference type="EMBL" id="ML208450">
    <property type="protein sequence ID" value="TFK65060.1"/>
    <property type="molecule type" value="Genomic_DNA"/>
</dbReference>